<keyword evidence="5 7" id="KW-1133">Transmembrane helix</keyword>
<evidence type="ECO:0000256" key="2">
    <source>
        <dbReference type="ARBA" id="ARBA00008017"/>
    </source>
</evidence>
<name>A0ABP3SZ68_9SPHN</name>
<gene>
    <name evidence="10" type="ORF">GCM10009102_17610</name>
</gene>
<evidence type="ECO:0000256" key="7">
    <source>
        <dbReference type="RuleBase" id="RU369025"/>
    </source>
</evidence>
<dbReference type="Gene3D" id="3.30.70.100">
    <property type="match status" value="1"/>
</dbReference>
<feature type="transmembrane region" description="Helical" evidence="7">
    <location>
        <begin position="38"/>
        <end position="58"/>
    </location>
</feature>
<feature type="domain" description="Mechanosensitive ion channel MscS" evidence="8">
    <location>
        <begin position="208"/>
        <end position="273"/>
    </location>
</feature>
<dbReference type="RefSeq" id="WP_163959309.1">
    <property type="nucleotide sequence ID" value="NZ_BAAAES010000008.1"/>
</dbReference>
<dbReference type="Gene3D" id="1.10.287.1260">
    <property type="match status" value="1"/>
</dbReference>
<sequence length="395" mass="42050">MATSNTTAAKAPIFNADNVQDQVGDLYVASEVWLHTHWLQILIAFAIGAVIVVALHGLRKLGERLCGKPLGTGELARRGWGTIVGRAITRTNNFFIVMLAAKLVVGYAGAPSQLATTVNFLWTVASVFQAAIWARELILGAIEHRTSSEHYSGEALLSAMGLIRLLVTVALFAVALVVVLDNLGVNVTGLIAGLGVGGIAIGLAAQGIFGDLFAALAIIFDRPFRRGDKISYGTTSGVIESIGLKSTRIRAFTGELRVISNKQLLDKEIQNTSVRDHIRIGFVIGAAYETPPETLAAIPAMLKEIVEAEGGKVARSGFESFGTSSLDFALQFDIPGDDWATAHPMRDRVMVAIMTRFAAEGITIPYPTQTTFTAAPDGSLVMPYAVPTRDTASPA</sequence>
<dbReference type="PANTHER" id="PTHR30221">
    <property type="entry name" value="SMALL-CONDUCTANCE MECHANOSENSITIVE CHANNEL"/>
    <property type="match status" value="1"/>
</dbReference>
<organism evidence="10 11">
    <name type="scientific">Sphingomonas insulae</name>
    <dbReference type="NCBI Taxonomy" id="424800"/>
    <lineage>
        <taxon>Bacteria</taxon>
        <taxon>Pseudomonadati</taxon>
        <taxon>Pseudomonadota</taxon>
        <taxon>Alphaproteobacteria</taxon>
        <taxon>Sphingomonadales</taxon>
        <taxon>Sphingomonadaceae</taxon>
        <taxon>Sphingomonas</taxon>
    </lineage>
</organism>
<dbReference type="SUPFAM" id="SSF82689">
    <property type="entry name" value="Mechanosensitive channel protein MscS (YggB), C-terminal domain"/>
    <property type="match status" value="1"/>
</dbReference>
<dbReference type="InterPro" id="IPR045275">
    <property type="entry name" value="MscS_archaea/bacteria_type"/>
</dbReference>
<dbReference type="SUPFAM" id="SSF50182">
    <property type="entry name" value="Sm-like ribonucleoproteins"/>
    <property type="match status" value="1"/>
</dbReference>
<dbReference type="Gene3D" id="2.30.30.60">
    <property type="match status" value="1"/>
</dbReference>
<dbReference type="InterPro" id="IPR023408">
    <property type="entry name" value="MscS_beta-dom_sf"/>
</dbReference>
<keyword evidence="3" id="KW-1003">Cell membrane</keyword>
<comment type="caution">
    <text evidence="10">The sequence shown here is derived from an EMBL/GenBank/DDBJ whole genome shotgun (WGS) entry which is preliminary data.</text>
</comment>
<evidence type="ECO:0000256" key="4">
    <source>
        <dbReference type="ARBA" id="ARBA00022692"/>
    </source>
</evidence>
<dbReference type="InterPro" id="IPR010920">
    <property type="entry name" value="LSM_dom_sf"/>
</dbReference>
<evidence type="ECO:0000259" key="9">
    <source>
        <dbReference type="Pfam" id="PF21088"/>
    </source>
</evidence>
<evidence type="ECO:0000256" key="3">
    <source>
        <dbReference type="ARBA" id="ARBA00022475"/>
    </source>
</evidence>
<evidence type="ECO:0000256" key="1">
    <source>
        <dbReference type="ARBA" id="ARBA00004651"/>
    </source>
</evidence>
<proteinExistence type="inferred from homology"/>
<keyword evidence="7" id="KW-0406">Ion transport</keyword>
<keyword evidence="6 7" id="KW-0472">Membrane</keyword>
<dbReference type="Pfam" id="PF21088">
    <property type="entry name" value="MS_channel_1st"/>
    <property type="match status" value="1"/>
</dbReference>
<dbReference type="Pfam" id="PF00924">
    <property type="entry name" value="MS_channel_2nd"/>
    <property type="match status" value="1"/>
</dbReference>
<evidence type="ECO:0000313" key="11">
    <source>
        <dbReference type="Proteomes" id="UP001500238"/>
    </source>
</evidence>
<feature type="transmembrane region" description="Helical" evidence="7">
    <location>
        <begin position="191"/>
        <end position="220"/>
    </location>
</feature>
<keyword evidence="7" id="KW-0997">Cell inner membrane</keyword>
<feature type="domain" description="Mechanosensitive ion channel transmembrane helices 2/3" evidence="9">
    <location>
        <begin position="166"/>
        <end position="206"/>
    </location>
</feature>
<evidence type="ECO:0000259" key="8">
    <source>
        <dbReference type="Pfam" id="PF00924"/>
    </source>
</evidence>
<dbReference type="Proteomes" id="UP001500238">
    <property type="component" value="Unassembled WGS sequence"/>
</dbReference>
<dbReference type="EMBL" id="BAAAES010000008">
    <property type="protein sequence ID" value="GAA0667964.1"/>
    <property type="molecule type" value="Genomic_DNA"/>
</dbReference>
<dbReference type="SUPFAM" id="SSF82861">
    <property type="entry name" value="Mechanosensitive channel protein MscS (YggB), transmembrane region"/>
    <property type="match status" value="1"/>
</dbReference>
<keyword evidence="7" id="KW-0407">Ion channel</keyword>
<dbReference type="PANTHER" id="PTHR30221:SF1">
    <property type="entry name" value="SMALL-CONDUCTANCE MECHANOSENSITIVE CHANNEL"/>
    <property type="match status" value="1"/>
</dbReference>
<dbReference type="InterPro" id="IPR011066">
    <property type="entry name" value="MscS_channel_C_sf"/>
</dbReference>
<evidence type="ECO:0000313" key="10">
    <source>
        <dbReference type="EMBL" id="GAA0667964.1"/>
    </source>
</evidence>
<protein>
    <recommendedName>
        <fullName evidence="7">Small-conductance mechanosensitive channel</fullName>
    </recommendedName>
</protein>
<comment type="subunit">
    <text evidence="7">Homoheptamer.</text>
</comment>
<feature type="transmembrane region" description="Helical" evidence="7">
    <location>
        <begin position="155"/>
        <end position="179"/>
    </location>
</feature>
<evidence type="ECO:0000256" key="5">
    <source>
        <dbReference type="ARBA" id="ARBA00022989"/>
    </source>
</evidence>
<dbReference type="InterPro" id="IPR049142">
    <property type="entry name" value="MS_channel_1st"/>
</dbReference>
<comment type="similarity">
    <text evidence="2 7">Belongs to the MscS (TC 1.A.23) family.</text>
</comment>
<keyword evidence="4 7" id="KW-0812">Transmembrane</keyword>
<comment type="subcellular location">
    <subcellularLocation>
        <location evidence="7">Cell inner membrane</location>
        <topology evidence="7">Multi-pass membrane protein</topology>
    </subcellularLocation>
    <subcellularLocation>
        <location evidence="1">Cell membrane</location>
        <topology evidence="1">Multi-pass membrane protein</topology>
    </subcellularLocation>
</comment>
<evidence type="ECO:0000256" key="6">
    <source>
        <dbReference type="ARBA" id="ARBA00023136"/>
    </source>
</evidence>
<dbReference type="InterPro" id="IPR006685">
    <property type="entry name" value="MscS_channel_2nd"/>
</dbReference>
<keyword evidence="11" id="KW-1185">Reference proteome</keyword>
<keyword evidence="7" id="KW-0813">Transport</keyword>
<reference evidence="11" key="1">
    <citation type="journal article" date="2019" name="Int. J. Syst. Evol. Microbiol.">
        <title>The Global Catalogue of Microorganisms (GCM) 10K type strain sequencing project: providing services to taxonomists for standard genome sequencing and annotation.</title>
        <authorList>
            <consortium name="The Broad Institute Genomics Platform"/>
            <consortium name="The Broad Institute Genome Sequencing Center for Infectious Disease"/>
            <person name="Wu L."/>
            <person name="Ma J."/>
        </authorList>
    </citation>
    <scope>NUCLEOTIDE SEQUENCE [LARGE SCALE GENOMIC DNA]</scope>
    <source>
        <strain evidence="11">JCM 14603</strain>
    </source>
</reference>
<comment type="function">
    <text evidence="7">Mechanosensitive channel that participates in the regulation of osmotic pressure changes within the cell, opening in response to stretch forces in the membrane lipid bilayer, without the need for other proteins. Contributes to normal resistance to hypoosmotic shock. Forms an ion channel of 1.0 nanosiemens conductance with a slight preference for anions.</text>
</comment>
<dbReference type="InterPro" id="IPR011014">
    <property type="entry name" value="MscS_channel_TM-2"/>
</dbReference>
<feature type="transmembrane region" description="Helical" evidence="7">
    <location>
        <begin position="93"/>
        <end position="110"/>
    </location>
</feature>
<accession>A0ABP3SZ68</accession>